<organism evidence="1">
    <name type="scientific">Medicago truncatula</name>
    <name type="common">Barrel medic</name>
    <name type="synonym">Medicago tribuloides</name>
    <dbReference type="NCBI Taxonomy" id="3880"/>
    <lineage>
        <taxon>Eukaryota</taxon>
        <taxon>Viridiplantae</taxon>
        <taxon>Streptophyta</taxon>
        <taxon>Embryophyta</taxon>
        <taxon>Tracheophyta</taxon>
        <taxon>Spermatophyta</taxon>
        <taxon>Magnoliopsida</taxon>
        <taxon>eudicotyledons</taxon>
        <taxon>Gunneridae</taxon>
        <taxon>Pentapetalae</taxon>
        <taxon>rosids</taxon>
        <taxon>fabids</taxon>
        <taxon>Fabales</taxon>
        <taxon>Fabaceae</taxon>
        <taxon>Papilionoideae</taxon>
        <taxon>50 kb inversion clade</taxon>
        <taxon>NPAAA clade</taxon>
        <taxon>Hologalegina</taxon>
        <taxon>IRL clade</taxon>
        <taxon>Trifolieae</taxon>
        <taxon>Medicago</taxon>
    </lineage>
</organism>
<name>B7FFP9_MEDTR</name>
<dbReference type="EMBL" id="BT050807">
    <property type="protein sequence ID" value="ACJ83476.1"/>
    <property type="molecule type" value="mRNA"/>
</dbReference>
<protein>
    <submittedName>
        <fullName evidence="1">Uncharacterized protein</fullName>
    </submittedName>
</protein>
<proteinExistence type="evidence at transcript level"/>
<reference evidence="1" key="1">
    <citation type="submission" date="2008-12" db="EMBL/GenBank/DDBJ databases">
        <title>Medicago truncatula full length cdna cloning project.</title>
        <authorList>
            <person name="Moskal W."/>
            <person name="Chan A."/>
            <person name="Cheung F."/>
            <person name="Xiao Y."/>
            <person name="Town C.D."/>
        </authorList>
    </citation>
    <scope>NUCLEOTIDE SEQUENCE</scope>
</reference>
<evidence type="ECO:0000313" key="1">
    <source>
        <dbReference type="EMBL" id="ACJ83476.1"/>
    </source>
</evidence>
<feature type="non-terminal residue" evidence="1">
    <location>
        <position position="1"/>
    </location>
</feature>
<dbReference type="AlphaFoldDB" id="B7FFP9"/>
<accession>B7FFP9</accession>
<sequence length="62" mass="6990">IKLHPPTPPVFRAKRNSVTFPLQQQEGSLPILTHERQGQQQQLFPEFSLEIFSGNKISSGGF</sequence>